<keyword evidence="7 10" id="KW-0648">Protein biosynthesis</keyword>
<evidence type="ECO:0000313" key="13">
    <source>
        <dbReference type="EMBL" id="KYG07664.1"/>
    </source>
</evidence>
<dbReference type="PANTHER" id="PTHR11766:SF1">
    <property type="entry name" value="TYROSINE--TRNA LIGASE"/>
    <property type="match status" value="1"/>
</dbReference>
<evidence type="ECO:0000259" key="12">
    <source>
        <dbReference type="SMART" id="SM00363"/>
    </source>
</evidence>
<dbReference type="InterPro" id="IPR002305">
    <property type="entry name" value="aa-tRNA-synth_Ic"/>
</dbReference>
<dbReference type="InterPro" id="IPR024108">
    <property type="entry name" value="Tyr-tRNA-ligase_bac_2"/>
</dbReference>
<keyword evidence="8 10" id="KW-0030">Aminoacyl-tRNA synthetase</keyword>
<dbReference type="Gene3D" id="3.10.290.10">
    <property type="entry name" value="RNA-binding S4 domain"/>
    <property type="match status" value="1"/>
</dbReference>
<dbReference type="GO" id="GO:0006437">
    <property type="term" value="P:tyrosyl-tRNA aminoacylation"/>
    <property type="evidence" value="ECO:0007669"/>
    <property type="project" value="UniProtKB-UniRule"/>
</dbReference>
<dbReference type="InterPro" id="IPR014729">
    <property type="entry name" value="Rossmann-like_a/b/a_fold"/>
</dbReference>
<proteinExistence type="inferred from homology"/>
<dbReference type="PRINTS" id="PR01040">
    <property type="entry name" value="TRNASYNTHTYR"/>
</dbReference>
<keyword evidence="5 10" id="KW-0067">ATP-binding</keyword>
<evidence type="ECO:0000256" key="8">
    <source>
        <dbReference type="ARBA" id="ARBA00023146"/>
    </source>
</evidence>
<reference evidence="13 14" key="1">
    <citation type="submission" date="2014-02" db="EMBL/GenBank/DDBJ databases">
        <title>The small core and large imbalanced accessory genome model reveals a collaborative survival strategy of Sorangium cellulosum strains in nature.</title>
        <authorList>
            <person name="Han K."/>
            <person name="Peng R."/>
            <person name="Blom J."/>
            <person name="Li Y.-Z."/>
        </authorList>
    </citation>
    <scope>NUCLEOTIDE SEQUENCE [LARGE SCALE GENOMIC DNA]</scope>
    <source>
        <strain evidence="13 14">So0007-03</strain>
    </source>
</reference>
<accession>A0A150TSN9</accession>
<dbReference type="InterPro" id="IPR002942">
    <property type="entry name" value="S4_RNA-bd"/>
</dbReference>
<evidence type="ECO:0000256" key="6">
    <source>
        <dbReference type="ARBA" id="ARBA00022884"/>
    </source>
</evidence>
<evidence type="ECO:0000256" key="1">
    <source>
        <dbReference type="ARBA" id="ARBA00011738"/>
    </source>
</evidence>
<organism evidence="13 14">
    <name type="scientific">Sorangium cellulosum</name>
    <name type="common">Polyangium cellulosum</name>
    <dbReference type="NCBI Taxonomy" id="56"/>
    <lineage>
        <taxon>Bacteria</taxon>
        <taxon>Pseudomonadati</taxon>
        <taxon>Myxococcota</taxon>
        <taxon>Polyangia</taxon>
        <taxon>Polyangiales</taxon>
        <taxon>Polyangiaceae</taxon>
        <taxon>Sorangium</taxon>
    </lineage>
</organism>
<feature type="domain" description="RNA-binding S4" evidence="12">
    <location>
        <begin position="345"/>
        <end position="407"/>
    </location>
</feature>
<evidence type="ECO:0000256" key="7">
    <source>
        <dbReference type="ARBA" id="ARBA00022917"/>
    </source>
</evidence>
<keyword evidence="3 10" id="KW-0436">Ligase</keyword>
<feature type="binding site" evidence="10">
    <location>
        <position position="237"/>
    </location>
    <ligand>
        <name>ATP</name>
        <dbReference type="ChEBI" id="CHEBI:30616"/>
    </ligand>
</feature>
<dbReference type="GO" id="GO:0005829">
    <property type="term" value="C:cytosol"/>
    <property type="evidence" value="ECO:0007669"/>
    <property type="project" value="TreeGrafter"/>
</dbReference>
<dbReference type="Gene3D" id="3.40.50.620">
    <property type="entry name" value="HUPs"/>
    <property type="match status" value="1"/>
</dbReference>
<keyword evidence="2 10" id="KW-0963">Cytoplasm</keyword>
<name>A0A150TSN9_SORCE</name>
<dbReference type="Pfam" id="PF00579">
    <property type="entry name" value="tRNA-synt_1b"/>
    <property type="match status" value="1"/>
</dbReference>
<comment type="subcellular location">
    <subcellularLocation>
        <location evidence="10">Cytoplasm</location>
    </subcellularLocation>
</comment>
<protein>
    <recommendedName>
        <fullName evidence="10">Tyrosine--tRNA ligase</fullName>
        <ecNumber evidence="10">6.1.1.1</ecNumber>
    </recommendedName>
    <alternativeName>
        <fullName evidence="10">Tyrosyl-tRNA synthetase</fullName>
        <shortName evidence="10">TyrRS</shortName>
    </alternativeName>
</protein>
<dbReference type="InterPro" id="IPR002307">
    <property type="entry name" value="Tyr-tRNA-ligase"/>
</dbReference>
<dbReference type="EMBL" id="JEME01001250">
    <property type="protein sequence ID" value="KYG07664.1"/>
    <property type="molecule type" value="Genomic_DNA"/>
</dbReference>
<comment type="catalytic activity">
    <reaction evidence="9 10">
        <text>tRNA(Tyr) + L-tyrosine + ATP = L-tyrosyl-tRNA(Tyr) + AMP + diphosphate + H(+)</text>
        <dbReference type="Rhea" id="RHEA:10220"/>
        <dbReference type="Rhea" id="RHEA-COMP:9706"/>
        <dbReference type="Rhea" id="RHEA-COMP:9707"/>
        <dbReference type="ChEBI" id="CHEBI:15378"/>
        <dbReference type="ChEBI" id="CHEBI:30616"/>
        <dbReference type="ChEBI" id="CHEBI:33019"/>
        <dbReference type="ChEBI" id="CHEBI:58315"/>
        <dbReference type="ChEBI" id="CHEBI:78442"/>
        <dbReference type="ChEBI" id="CHEBI:78536"/>
        <dbReference type="ChEBI" id="CHEBI:456215"/>
        <dbReference type="EC" id="6.1.1.1"/>
    </reaction>
</comment>
<comment type="subunit">
    <text evidence="1 10">Homodimer.</text>
</comment>
<dbReference type="Pfam" id="PF01479">
    <property type="entry name" value="S4"/>
    <property type="match status" value="1"/>
</dbReference>
<dbReference type="CDD" id="cd00165">
    <property type="entry name" value="S4"/>
    <property type="match status" value="1"/>
</dbReference>
<keyword evidence="6 11" id="KW-0694">RNA-binding</keyword>
<dbReference type="Proteomes" id="UP000075502">
    <property type="component" value="Unassembled WGS sequence"/>
</dbReference>
<dbReference type="GO" id="GO:0004831">
    <property type="term" value="F:tyrosine-tRNA ligase activity"/>
    <property type="evidence" value="ECO:0007669"/>
    <property type="project" value="UniProtKB-UniRule"/>
</dbReference>
<dbReference type="HAMAP" id="MF_02007">
    <property type="entry name" value="Tyr_tRNA_synth_type2"/>
    <property type="match status" value="1"/>
</dbReference>
<evidence type="ECO:0000256" key="4">
    <source>
        <dbReference type="ARBA" id="ARBA00022741"/>
    </source>
</evidence>
<dbReference type="PROSITE" id="PS50889">
    <property type="entry name" value="S4"/>
    <property type="match status" value="1"/>
</dbReference>
<dbReference type="InterPro" id="IPR024088">
    <property type="entry name" value="Tyr-tRNA-ligase_bac-type"/>
</dbReference>
<dbReference type="Gene3D" id="1.10.240.10">
    <property type="entry name" value="Tyrosyl-Transfer RNA Synthetase"/>
    <property type="match status" value="1"/>
</dbReference>
<feature type="short sequence motif" description="'KMSKS' region" evidence="10">
    <location>
        <begin position="234"/>
        <end position="238"/>
    </location>
</feature>
<dbReference type="GO" id="GO:0003723">
    <property type="term" value="F:RNA binding"/>
    <property type="evidence" value="ECO:0007669"/>
    <property type="project" value="UniProtKB-KW"/>
</dbReference>
<evidence type="ECO:0000256" key="2">
    <source>
        <dbReference type="ARBA" id="ARBA00022490"/>
    </source>
</evidence>
<dbReference type="EC" id="6.1.1.1" evidence="10"/>
<dbReference type="PANTHER" id="PTHR11766">
    <property type="entry name" value="TYROSYL-TRNA SYNTHETASE"/>
    <property type="match status" value="1"/>
</dbReference>
<sequence>MVPAERQLEILCKGAVDLHVRAELEERLREGKPLRVKAGFDPTRPDLHLGHTVVMQKMREFQDFGHTVIFVVGDFTAMVGDPTGKNELRPRLSREEVVAAAETYQAQAFKVLDRNKTEVRYNSEWLNKLDPAQMIELCAKYTVARMLERDDFKKRYEEARPIYVHEFMYPLLQAYDSVELEADIELGGTDQLFNLLVARDLMPRYGKRAQMVMTMPLLEGTNARIEDGKVVGPKMSKSADNYVGITEPPFDMLQKLMLVDDGVIWRYMELLSSRPPEEAARLREAVLRGEESVIAVKELFAQEIVTRFHSADDARAALERRRSVAAGGLPEVIEELHVASDRDTIPIGKALALAGLAKSTSEALRLVKGGAVHLDGEVIKDDQLKLERGKRFLVRVGSKNRRFAYLVVG</sequence>
<dbReference type="InterPro" id="IPR036986">
    <property type="entry name" value="S4_RNA-bd_sf"/>
</dbReference>
<dbReference type="NCBIfam" id="TIGR00234">
    <property type="entry name" value="tyrS"/>
    <property type="match status" value="1"/>
</dbReference>
<feature type="short sequence motif" description="'HIGH' region" evidence="10">
    <location>
        <begin position="42"/>
        <end position="51"/>
    </location>
</feature>
<evidence type="ECO:0000256" key="10">
    <source>
        <dbReference type="HAMAP-Rule" id="MF_02007"/>
    </source>
</evidence>
<dbReference type="SUPFAM" id="SSF55174">
    <property type="entry name" value="Alpha-L RNA-binding motif"/>
    <property type="match status" value="1"/>
</dbReference>
<evidence type="ECO:0000256" key="11">
    <source>
        <dbReference type="PROSITE-ProRule" id="PRU00182"/>
    </source>
</evidence>
<evidence type="ECO:0000313" key="14">
    <source>
        <dbReference type="Proteomes" id="UP000075502"/>
    </source>
</evidence>
<dbReference type="FunFam" id="3.40.50.620:FF:000061">
    <property type="entry name" value="Tyrosine--tRNA ligase"/>
    <property type="match status" value="1"/>
</dbReference>
<comment type="function">
    <text evidence="10">Catalyzes the attachment of tyrosine to tRNA(Tyr) in a two-step reaction: tyrosine is first activated by ATP to form Tyr-AMP and then transferred to the acceptor end of tRNA(Tyr).</text>
</comment>
<evidence type="ECO:0000256" key="5">
    <source>
        <dbReference type="ARBA" id="ARBA00022840"/>
    </source>
</evidence>
<comment type="similarity">
    <text evidence="10">Belongs to the class-I aminoacyl-tRNA synthetase family. TyrS type 2 subfamily.</text>
</comment>
<comment type="caution">
    <text evidence="13">The sequence shown here is derived from an EMBL/GenBank/DDBJ whole genome shotgun (WGS) entry which is preliminary data.</text>
</comment>
<dbReference type="CDD" id="cd00805">
    <property type="entry name" value="TyrRS_core"/>
    <property type="match status" value="1"/>
</dbReference>
<gene>
    <name evidence="10" type="primary">tyrS</name>
    <name evidence="13" type="ORF">BE21_28135</name>
</gene>
<dbReference type="GO" id="GO:0005524">
    <property type="term" value="F:ATP binding"/>
    <property type="evidence" value="ECO:0007669"/>
    <property type="project" value="UniProtKB-UniRule"/>
</dbReference>
<dbReference type="SUPFAM" id="SSF52374">
    <property type="entry name" value="Nucleotidylyl transferase"/>
    <property type="match status" value="1"/>
</dbReference>
<keyword evidence="4 10" id="KW-0547">Nucleotide-binding</keyword>
<dbReference type="AlphaFoldDB" id="A0A150TSN9"/>
<dbReference type="SMART" id="SM00363">
    <property type="entry name" value="S4"/>
    <property type="match status" value="1"/>
</dbReference>
<evidence type="ECO:0000256" key="9">
    <source>
        <dbReference type="ARBA" id="ARBA00048248"/>
    </source>
</evidence>
<evidence type="ECO:0000256" key="3">
    <source>
        <dbReference type="ARBA" id="ARBA00022598"/>
    </source>
</evidence>